<evidence type="ECO:0008006" key="9">
    <source>
        <dbReference type="Google" id="ProtNLM"/>
    </source>
</evidence>
<sequence>MSRRLSLYLTDIINSIEKIQNYTANLTYENLCEDDKTLDAVVHNLLIIGEATKQIPNSVRIKYSQIEWKQIAGLRDVIAHSYFSINSKLVWDIIQTKLDPLQSCIQQILETENLENY</sequence>
<evidence type="ECO:0000256" key="2">
    <source>
        <dbReference type="ARBA" id="ARBA00022649"/>
    </source>
</evidence>
<dbReference type="Proteomes" id="UP000010482">
    <property type="component" value="Chromosome"/>
</dbReference>
<organism evidence="7 8">
    <name type="scientific">Dactylococcopsis salina (strain PCC 8305)</name>
    <name type="common">Myxobactron salinum</name>
    <dbReference type="NCBI Taxonomy" id="13035"/>
    <lineage>
        <taxon>Bacteria</taxon>
        <taxon>Bacillati</taxon>
        <taxon>Cyanobacteriota</taxon>
        <taxon>Cyanophyceae</taxon>
        <taxon>Nodosilineales</taxon>
        <taxon>Cymatolegaceae</taxon>
        <taxon>Dactylococcopsis</taxon>
    </lineage>
</organism>
<keyword evidence="2" id="KW-1277">Toxin-antitoxin system</keyword>
<dbReference type="OrthoDB" id="9810538at2"/>
<evidence type="ECO:0000256" key="4">
    <source>
        <dbReference type="ARBA" id="ARBA00022741"/>
    </source>
</evidence>
<dbReference type="eggNOG" id="COG2361">
    <property type="taxonomic scope" value="Bacteria"/>
</dbReference>
<keyword evidence="4" id="KW-0547">Nucleotide-binding</keyword>
<gene>
    <name evidence="7" type="ORF">Dacsa_1934</name>
</gene>
<evidence type="ECO:0000256" key="1">
    <source>
        <dbReference type="ARBA" id="ARBA00022553"/>
    </source>
</evidence>
<dbReference type="Gene3D" id="1.20.120.580">
    <property type="entry name" value="bsu32300-like"/>
    <property type="match status" value="1"/>
</dbReference>
<dbReference type="GO" id="GO:0004540">
    <property type="term" value="F:RNA nuclease activity"/>
    <property type="evidence" value="ECO:0007669"/>
    <property type="project" value="InterPro"/>
</dbReference>
<dbReference type="GO" id="GO:0000166">
    <property type="term" value="F:nucleotide binding"/>
    <property type="evidence" value="ECO:0007669"/>
    <property type="project" value="UniProtKB-KW"/>
</dbReference>
<accession>K9YW62</accession>
<keyword evidence="5" id="KW-0378">Hydrolase</keyword>
<dbReference type="InterPro" id="IPR051813">
    <property type="entry name" value="HepT_RNase_toxin"/>
</dbReference>
<dbReference type="RefSeq" id="WP_015229581.1">
    <property type="nucleotide sequence ID" value="NC_019780.1"/>
</dbReference>
<dbReference type="GO" id="GO:0016787">
    <property type="term" value="F:hydrolase activity"/>
    <property type="evidence" value="ECO:0007669"/>
    <property type="project" value="UniProtKB-KW"/>
</dbReference>
<proteinExistence type="inferred from homology"/>
<dbReference type="AlphaFoldDB" id="K9YW62"/>
<dbReference type="PANTHER" id="PTHR34139:SF1">
    <property type="entry name" value="RNASE MJ1380-RELATED"/>
    <property type="match status" value="1"/>
</dbReference>
<dbReference type="InterPro" id="IPR037038">
    <property type="entry name" value="HepT-like_sf"/>
</dbReference>
<dbReference type="EMBL" id="CP003944">
    <property type="protein sequence ID" value="AFZ50585.1"/>
    <property type="molecule type" value="Genomic_DNA"/>
</dbReference>
<evidence type="ECO:0000313" key="8">
    <source>
        <dbReference type="Proteomes" id="UP000010482"/>
    </source>
</evidence>
<evidence type="ECO:0000256" key="3">
    <source>
        <dbReference type="ARBA" id="ARBA00022722"/>
    </source>
</evidence>
<dbReference type="Pfam" id="PF01934">
    <property type="entry name" value="HepT-like"/>
    <property type="match status" value="1"/>
</dbReference>
<evidence type="ECO:0000256" key="6">
    <source>
        <dbReference type="ARBA" id="ARBA00024207"/>
    </source>
</evidence>
<dbReference type="GO" id="GO:0110001">
    <property type="term" value="C:toxin-antitoxin complex"/>
    <property type="evidence" value="ECO:0007669"/>
    <property type="project" value="InterPro"/>
</dbReference>
<comment type="similarity">
    <text evidence="6">Belongs to the HepT RNase toxin family.</text>
</comment>
<dbReference type="InterPro" id="IPR008201">
    <property type="entry name" value="HepT-like"/>
</dbReference>
<evidence type="ECO:0000313" key="7">
    <source>
        <dbReference type="EMBL" id="AFZ50585.1"/>
    </source>
</evidence>
<evidence type="ECO:0000256" key="5">
    <source>
        <dbReference type="ARBA" id="ARBA00022801"/>
    </source>
</evidence>
<name>K9YW62_DACS8</name>
<dbReference type="PANTHER" id="PTHR34139">
    <property type="entry name" value="UPF0331 PROTEIN MJ0127"/>
    <property type="match status" value="1"/>
</dbReference>
<keyword evidence="1" id="KW-0597">Phosphoprotein</keyword>
<reference evidence="7" key="1">
    <citation type="submission" date="2012-04" db="EMBL/GenBank/DDBJ databases">
        <title>Finished genome of Dactylococcopsis salina PCC 8305.</title>
        <authorList>
            <consortium name="US DOE Joint Genome Institute"/>
            <person name="Gugger M."/>
            <person name="Coursin T."/>
            <person name="Rippka R."/>
            <person name="Tandeau De Marsac N."/>
            <person name="Huntemann M."/>
            <person name="Wei C.-L."/>
            <person name="Han J."/>
            <person name="Detter J.C."/>
            <person name="Han C."/>
            <person name="Tapia R."/>
            <person name="Daligault H."/>
            <person name="Chen A."/>
            <person name="Krypides N."/>
            <person name="Mavromatis K."/>
            <person name="Markowitz V."/>
            <person name="Szeto E."/>
            <person name="Ivanova N."/>
            <person name="Ovchinnikova G."/>
            <person name="Pagani I."/>
            <person name="Pati A."/>
            <person name="Goodwin L."/>
            <person name="Peters L."/>
            <person name="Pitluck S."/>
            <person name="Woyke T."/>
            <person name="Kerfeld C."/>
        </authorList>
    </citation>
    <scope>NUCLEOTIDE SEQUENCE [LARGE SCALE GENOMIC DNA]</scope>
    <source>
        <strain evidence="7">PCC 8305</strain>
    </source>
</reference>
<dbReference type="HOGENOM" id="CLU_142825_3_3_3"/>
<dbReference type="KEGG" id="dsl:Dacsa_1934"/>
<dbReference type="PATRIC" id="fig|13035.3.peg.2200"/>
<dbReference type="STRING" id="13035.Dacsa_1934"/>
<protein>
    <recommendedName>
        <fullName evidence="9">Nucleotidyltransferase</fullName>
    </recommendedName>
</protein>
<keyword evidence="3" id="KW-0540">Nuclease</keyword>
<keyword evidence="8" id="KW-1185">Reference proteome</keyword>